<gene>
    <name evidence="1" type="ORF">KVT40_002396</name>
</gene>
<evidence type="ECO:0000313" key="1">
    <source>
        <dbReference type="EMBL" id="KAG8630777.1"/>
    </source>
</evidence>
<comment type="caution">
    <text evidence="1">The sequence shown here is derived from an EMBL/GenBank/DDBJ whole genome shotgun (WGS) entry which is preliminary data.</text>
</comment>
<keyword evidence="2" id="KW-1185">Reference proteome</keyword>
<dbReference type="EMBL" id="JAESVG020000002">
    <property type="protein sequence ID" value="KAG8630777.1"/>
    <property type="molecule type" value="Genomic_DNA"/>
</dbReference>
<name>A0A8K0L8A4_9PEZI</name>
<sequence>MARRRHHRSQAKPTKQRALPHFDSLPDEILLAICKATGCEPPRDDRFKEATQVARAMANSHAHDEDAVFVEKHPRELLPQSQPMAKVCRRVRAVFLDAHKDFKRPAHIYFLFPEKFTGFTCLEDVQHLEKVTMSPLMGLKLHVKEELNVPWPPTKRKRRALRLMASWTLAKAWMPVVRVLSYLPDHVIPWIRWPDTVEHFEYYMRDMEGMRKILLAHQRQPMKQWFWRQRGEGKKIEYSVEGSSLDYHTTLPFVRALLFDGITEVTQHLNIRR</sequence>
<protein>
    <submittedName>
        <fullName evidence="1">Uncharacterized protein</fullName>
    </submittedName>
</protein>
<dbReference type="Proteomes" id="UP000809789">
    <property type="component" value="Unassembled WGS sequence"/>
</dbReference>
<dbReference type="OrthoDB" id="10462022at2759"/>
<evidence type="ECO:0000313" key="2">
    <source>
        <dbReference type="Proteomes" id="UP000809789"/>
    </source>
</evidence>
<proteinExistence type="predicted"/>
<reference evidence="1" key="1">
    <citation type="submission" date="2021-07" db="EMBL/GenBank/DDBJ databases">
        <title>Elsinoe batatas strain:CRI-CJ2 Genome sequencing and assembly.</title>
        <authorList>
            <person name="Huang L."/>
        </authorList>
    </citation>
    <scope>NUCLEOTIDE SEQUENCE</scope>
    <source>
        <strain evidence="1">CRI-CJ2</strain>
    </source>
</reference>
<dbReference type="AlphaFoldDB" id="A0A8K0L8A4"/>
<accession>A0A8K0L8A4</accession>
<organism evidence="1 2">
    <name type="scientific">Elsinoe batatas</name>
    <dbReference type="NCBI Taxonomy" id="2601811"/>
    <lineage>
        <taxon>Eukaryota</taxon>
        <taxon>Fungi</taxon>
        <taxon>Dikarya</taxon>
        <taxon>Ascomycota</taxon>
        <taxon>Pezizomycotina</taxon>
        <taxon>Dothideomycetes</taxon>
        <taxon>Dothideomycetidae</taxon>
        <taxon>Myriangiales</taxon>
        <taxon>Elsinoaceae</taxon>
        <taxon>Elsinoe</taxon>
    </lineage>
</organism>